<dbReference type="GO" id="GO:0003677">
    <property type="term" value="F:DNA binding"/>
    <property type="evidence" value="ECO:0007669"/>
    <property type="project" value="UniProtKB-KW"/>
</dbReference>
<protein>
    <submittedName>
        <fullName evidence="6">LysR</fullName>
    </submittedName>
</protein>
<evidence type="ECO:0000256" key="2">
    <source>
        <dbReference type="ARBA" id="ARBA00023015"/>
    </source>
</evidence>
<name>A0A068SJI1_KLEPN</name>
<proteinExistence type="inferred from homology"/>
<dbReference type="RefSeq" id="WP_032072109.1">
    <property type="nucleotide sequence ID" value="NZ_FLFW01000054.1"/>
</dbReference>
<dbReference type="Gene3D" id="1.10.10.10">
    <property type="entry name" value="Winged helix-like DNA-binding domain superfamily/Winged helix DNA-binding domain"/>
    <property type="match status" value="1"/>
</dbReference>
<keyword evidence="3" id="KW-0238">DNA-binding</keyword>
<evidence type="ECO:0000256" key="1">
    <source>
        <dbReference type="ARBA" id="ARBA00009437"/>
    </source>
</evidence>
<comment type="similarity">
    <text evidence="1">Belongs to the LysR transcriptional regulatory family.</text>
</comment>
<dbReference type="InterPro" id="IPR050389">
    <property type="entry name" value="LysR-type_TF"/>
</dbReference>
<dbReference type="PANTHER" id="PTHR30118:SF11">
    <property type="entry name" value="HTH-TYPE TRANSCRIPTIONAL REGULATOR YIDZ"/>
    <property type="match status" value="1"/>
</dbReference>
<dbReference type="AlphaFoldDB" id="A0A068SJI1"/>
<keyword evidence="2" id="KW-0805">Transcription regulation</keyword>
<dbReference type="EMBL" id="HG934082">
    <property type="protein sequence ID" value="CDN24845.1"/>
    <property type="molecule type" value="Genomic_DNA"/>
</dbReference>
<dbReference type="PANTHER" id="PTHR30118">
    <property type="entry name" value="HTH-TYPE TRANSCRIPTIONAL REGULATOR LEUO-RELATED"/>
    <property type="match status" value="1"/>
</dbReference>
<dbReference type="InterPro" id="IPR005119">
    <property type="entry name" value="LysR_subst-bd"/>
</dbReference>
<dbReference type="SUPFAM" id="SSF46785">
    <property type="entry name" value="Winged helix' DNA-binding domain"/>
    <property type="match status" value="1"/>
</dbReference>
<evidence type="ECO:0000313" key="6">
    <source>
        <dbReference type="EMBL" id="CDN24845.1"/>
    </source>
</evidence>
<dbReference type="CDD" id="cd08417">
    <property type="entry name" value="PBP2_Nitroaromatics_like"/>
    <property type="match status" value="1"/>
</dbReference>
<accession>A0A068SJI1</accession>
<sequence>MRGDMRNLGELDLNLLVVFKYLMQERSVAGAAKKLCVTPSAVSKSLAKLREWFDDPLFVRVRQGLQPTNLSLTLEEELKVWFQLTDSITSLNSDAIPDGARFTLVMESPFYISFLSDLPMTIYEKYPKSVVRMLGWDHHSLNDIVNGDADLGFCARETHGRSRAKVNRLPYYIDHEVLFTDRPVVFLRKDHPLLEQKWSLENFLACPQISMVWEANDTWALDSLLEDEGLKREVPIMVASFEQALHIASQSSHELIAVAPSYCGGYASRHHGNLIAMPLPLPEKLYAQLEIAFILLWHKRHNQDAKVMWLRNEIRRLYNDELPR</sequence>
<feature type="domain" description="HTH lysR-type" evidence="5">
    <location>
        <begin position="11"/>
        <end position="68"/>
    </location>
</feature>
<reference evidence="6" key="1">
    <citation type="journal article" date="2014" name="J. Antimicrob. Chemother.">
        <title>Characterization of pFOX-7a, a conjugative IncL/M plasmid encoding the FOX-7 AmpC-type ?-lactamase, involved in a large outbreak in a neonatal intensive care unit.</title>
        <authorList>
            <person name="Di Pilato V."/>
            <person name="Arena F."/>
            <person name="Giani T."/>
            <person name="Conte V."/>
            <person name="Cresti S."/>
            <person name="Rossolini G.M."/>
        </authorList>
    </citation>
    <scope>NUCLEOTIDE SEQUENCE [LARGE SCALE GENOMIC DNA]</scope>
    <source>
        <strain evidence="6">45A03</strain>
        <plasmid evidence="6">pFOX-7a</plasmid>
    </source>
</reference>
<organism evidence="6">
    <name type="scientific">Klebsiella pneumoniae</name>
    <dbReference type="NCBI Taxonomy" id="573"/>
    <lineage>
        <taxon>Bacteria</taxon>
        <taxon>Pseudomonadati</taxon>
        <taxon>Pseudomonadota</taxon>
        <taxon>Gammaproteobacteria</taxon>
        <taxon>Enterobacterales</taxon>
        <taxon>Enterobacteriaceae</taxon>
        <taxon>Klebsiella/Raoultella group</taxon>
        <taxon>Klebsiella</taxon>
        <taxon>Klebsiella pneumoniae complex</taxon>
    </lineage>
</organism>
<dbReference type="InterPro" id="IPR000847">
    <property type="entry name" value="LysR_HTH_N"/>
</dbReference>
<dbReference type="GO" id="GO:0003700">
    <property type="term" value="F:DNA-binding transcription factor activity"/>
    <property type="evidence" value="ECO:0007669"/>
    <property type="project" value="InterPro"/>
</dbReference>
<dbReference type="InterPro" id="IPR036388">
    <property type="entry name" value="WH-like_DNA-bd_sf"/>
</dbReference>
<keyword evidence="6" id="KW-0614">Plasmid</keyword>
<evidence type="ECO:0000256" key="3">
    <source>
        <dbReference type="ARBA" id="ARBA00023125"/>
    </source>
</evidence>
<dbReference type="PROSITE" id="PS50931">
    <property type="entry name" value="HTH_LYSR"/>
    <property type="match status" value="1"/>
</dbReference>
<dbReference type="Pfam" id="PF00126">
    <property type="entry name" value="HTH_1"/>
    <property type="match status" value="1"/>
</dbReference>
<evidence type="ECO:0000256" key="4">
    <source>
        <dbReference type="ARBA" id="ARBA00023163"/>
    </source>
</evidence>
<keyword evidence="4" id="KW-0804">Transcription</keyword>
<dbReference type="NCBIfam" id="NF007581">
    <property type="entry name" value="PRK10216.1"/>
    <property type="match status" value="1"/>
</dbReference>
<dbReference type="SUPFAM" id="SSF53850">
    <property type="entry name" value="Periplasmic binding protein-like II"/>
    <property type="match status" value="1"/>
</dbReference>
<dbReference type="InterPro" id="IPR037402">
    <property type="entry name" value="YidZ_PBP2"/>
</dbReference>
<dbReference type="Gene3D" id="3.40.190.10">
    <property type="entry name" value="Periplasmic binding protein-like II"/>
    <property type="match status" value="2"/>
</dbReference>
<evidence type="ECO:0000259" key="5">
    <source>
        <dbReference type="PROSITE" id="PS50931"/>
    </source>
</evidence>
<dbReference type="InterPro" id="IPR036390">
    <property type="entry name" value="WH_DNA-bd_sf"/>
</dbReference>
<geneLocation type="plasmid" evidence="6">
    <name>pFOX-7a</name>
</geneLocation>
<dbReference type="Pfam" id="PF03466">
    <property type="entry name" value="LysR_substrate"/>
    <property type="match status" value="1"/>
</dbReference>